<keyword evidence="2 9" id="KW-0963">Cytoplasm</keyword>
<dbReference type="EC" id="2.8.1.8" evidence="9"/>
<dbReference type="Proteomes" id="UP000823847">
    <property type="component" value="Unassembled WGS sequence"/>
</dbReference>
<dbReference type="SFLD" id="SFLDF00271">
    <property type="entry name" value="lipoyl_synthase"/>
    <property type="match status" value="1"/>
</dbReference>
<comment type="caution">
    <text evidence="11">The sequence shown here is derived from an EMBL/GenBank/DDBJ whole genome shotgun (WGS) entry which is preliminary data.</text>
</comment>
<feature type="domain" description="Radical SAM core" evidence="10">
    <location>
        <begin position="49"/>
        <end position="263"/>
    </location>
</feature>
<dbReference type="NCBIfam" id="TIGR00510">
    <property type="entry name" value="lipA"/>
    <property type="match status" value="1"/>
</dbReference>
<evidence type="ECO:0000256" key="9">
    <source>
        <dbReference type="HAMAP-Rule" id="MF_00206"/>
    </source>
</evidence>
<dbReference type="GO" id="GO:0046872">
    <property type="term" value="F:metal ion binding"/>
    <property type="evidence" value="ECO:0007669"/>
    <property type="project" value="UniProtKB-KW"/>
</dbReference>
<dbReference type="EMBL" id="DXEN01000054">
    <property type="protein sequence ID" value="HIX86344.1"/>
    <property type="molecule type" value="Genomic_DNA"/>
</dbReference>
<organism evidence="11 12">
    <name type="scientific">Candidatus Parabacteroides intestinigallinarum</name>
    <dbReference type="NCBI Taxonomy" id="2838722"/>
    <lineage>
        <taxon>Bacteria</taxon>
        <taxon>Pseudomonadati</taxon>
        <taxon>Bacteroidota</taxon>
        <taxon>Bacteroidia</taxon>
        <taxon>Bacteroidales</taxon>
        <taxon>Tannerellaceae</taxon>
        <taxon>Parabacteroides</taxon>
    </lineage>
</organism>
<dbReference type="InterPro" id="IPR003698">
    <property type="entry name" value="Lipoyl_synth"/>
</dbReference>
<dbReference type="InterPro" id="IPR007197">
    <property type="entry name" value="rSAM"/>
</dbReference>
<sequence>MGEHVRKPDWLKIRLGGNERFAETRRIVESRCLHTICVSGKCPNQGECWSRGTATFMIGGEICTRSCRFCNTLTGKPLPLDPDEPENVAESIRLMGLRHAVITSVDRDDLPDLGAAHWARTIRAIKERNPRTTVEVLIPDFQGRLELVDAVVDAGPEIISHNMETVRRVSPSVRSAARYEVSLSVLRRVAERGVVAKTGIMVGLGETEAEVLELMDDTRAVGVSVLTIGQYLRPSRKNIPVVEYVTPERFEAYKRMALAKGFRHVESAPLVRSSYHAEKHV</sequence>
<keyword evidence="1 9" id="KW-0004">4Fe-4S</keyword>
<evidence type="ECO:0000256" key="4">
    <source>
        <dbReference type="ARBA" id="ARBA00022691"/>
    </source>
</evidence>
<dbReference type="HAMAP" id="MF_00206">
    <property type="entry name" value="Lipoyl_synth"/>
    <property type="match status" value="1"/>
</dbReference>
<dbReference type="PANTHER" id="PTHR10949:SF0">
    <property type="entry name" value="LIPOYL SYNTHASE, MITOCHONDRIAL"/>
    <property type="match status" value="1"/>
</dbReference>
<dbReference type="GO" id="GO:0009249">
    <property type="term" value="P:protein lipoylation"/>
    <property type="evidence" value="ECO:0007669"/>
    <property type="project" value="UniProtKB-UniRule"/>
</dbReference>
<dbReference type="NCBIfam" id="NF004019">
    <property type="entry name" value="PRK05481.1"/>
    <property type="match status" value="1"/>
</dbReference>
<evidence type="ECO:0000256" key="3">
    <source>
        <dbReference type="ARBA" id="ARBA00022679"/>
    </source>
</evidence>
<evidence type="ECO:0000313" key="12">
    <source>
        <dbReference type="Proteomes" id="UP000823847"/>
    </source>
</evidence>
<dbReference type="PANTHER" id="PTHR10949">
    <property type="entry name" value="LIPOYL SYNTHASE"/>
    <property type="match status" value="1"/>
</dbReference>
<dbReference type="InterPro" id="IPR013785">
    <property type="entry name" value="Aldolase_TIM"/>
</dbReference>
<evidence type="ECO:0000256" key="1">
    <source>
        <dbReference type="ARBA" id="ARBA00022485"/>
    </source>
</evidence>
<dbReference type="GO" id="GO:0016992">
    <property type="term" value="F:lipoate synthase activity"/>
    <property type="evidence" value="ECO:0007669"/>
    <property type="project" value="UniProtKB-UniRule"/>
</dbReference>
<name>A0A9D1XUM6_9BACT</name>
<dbReference type="SMART" id="SM00729">
    <property type="entry name" value="Elp3"/>
    <property type="match status" value="1"/>
</dbReference>
<keyword evidence="6 9" id="KW-0408">Iron</keyword>
<comment type="function">
    <text evidence="9">Catalyzes the radical-mediated insertion of two sulfur atoms into the C-6 and C-8 positions of the octanoyl moiety bound to the lipoyl domains of lipoate-dependent enzymes, thereby converting the octanoylated domains into lipoylated derivatives.</text>
</comment>
<evidence type="ECO:0000256" key="8">
    <source>
        <dbReference type="ARBA" id="ARBA00047326"/>
    </source>
</evidence>
<protein>
    <recommendedName>
        <fullName evidence="9">Lipoyl synthase</fullName>
        <ecNumber evidence="9">2.8.1.8</ecNumber>
    </recommendedName>
    <alternativeName>
        <fullName evidence="9">Lip-syn</fullName>
        <shortName evidence="9">LS</shortName>
    </alternativeName>
    <alternativeName>
        <fullName evidence="9">Lipoate synthase</fullName>
    </alternativeName>
    <alternativeName>
        <fullName evidence="9">Lipoic acid synthase</fullName>
    </alternativeName>
    <alternativeName>
        <fullName evidence="9">Sulfur insertion protein LipA</fullName>
    </alternativeName>
</protein>
<reference evidence="11" key="2">
    <citation type="submission" date="2021-04" db="EMBL/GenBank/DDBJ databases">
        <authorList>
            <person name="Gilroy R."/>
        </authorList>
    </citation>
    <scope>NUCLEOTIDE SEQUENCE</scope>
    <source>
        <strain evidence="11">ChiHecec2B26-12326</strain>
    </source>
</reference>
<evidence type="ECO:0000313" key="11">
    <source>
        <dbReference type="EMBL" id="HIX86344.1"/>
    </source>
</evidence>
<dbReference type="SFLD" id="SFLDS00029">
    <property type="entry name" value="Radical_SAM"/>
    <property type="match status" value="1"/>
</dbReference>
<comment type="pathway">
    <text evidence="9">Protein modification; protein lipoylation via endogenous pathway; protein N(6)-(lipoyl)lysine from octanoyl-[acyl-carrier-protein]: step 2/2.</text>
</comment>
<keyword evidence="7 9" id="KW-0411">Iron-sulfur</keyword>
<feature type="binding site" evidence="9">
    <location>
        <position position="48"/>
    </location>
    <ligand>
        <name>[4Fe-4S] cluster</name>
        <dbReference type="ChEBI" id="CHEBI:49883"/>
        <label>1</label>
    </ligand>
</feature>
<gene>
    <name evidence="9 11" type="primary">lipA</name>
    <name evidence="11" type="ORF">H9848_07025</name>
</gene>
<dbReference type="SFLD" id="SFLDG01058">
    <property type="entry name" value="lipoyl_synthase_like"/>
    <property type="match status" value="1"/>
</dbReference>
<dbReference type="PROSITE" id="PS51918">
    <property type="entry name" value="RADICAL_SAM"/>
    <property type="match status" value="1"/>
</dbReference>
<keyword evidence="5 9" id="KW-0479">Metal-binding</keyword>
<evidence type="ECO:0000256" key="6">
    <source>
        <dbReference type="ARBA" id="ARBA00023004"/>
    </source>
</evidence>
<reference evidence="11" key="1">
    <citation type="journal article" date="2021" name="PeerJ">
        <title>Extensive microbial diversity within the chicken gut microbiome revealed by metagenomics and culture.</title>
        <authorList>
            <person name="Gilroy R."/>
            <person name="Ravi A."/>
            <person name="Getino M."/>
            <person name="Pursley I."/>
            <person name="Horton D.L."/>
            <person name="Alikhan N.F."/>
            <person name="Baker D."/>
            <person name="Gharbi K."/>
            <person name="Hall N."/>
            <person name="Watson M."/>
            <person name="Adriaenssens E.M."/>
            <person name="Foster-Nyarko E."/>
            <person name="Jarju S."/>
            <person name="Secka A."/>
            <person name="Antonio M."/>
            <person name="Oren A."/>
            <person name="Chaudhuri R.R."/>
            <person name="La Ragione R."/>
            <person name="Hildebrand F."/>
            <person name="Pallen M.J."/>
        </authorList>
    </citation>
    <scope>NUCLEOTIDE SEQUENCE</scope>
    <source>
        <strain evidence="11">ChiHecec2B26-12326</strain>
    </source>
</reference>
<dbReference type="NCBIfam" id="NF009544">
    <property type="entry name" value="PRK12928.1"/>
    <property type="match status" value="1"/>
</dbReference>
<keyword evidence="4 9" id="KW-0949">S-adenosyl-L-methionine</keyword>
<proteinExistence type="inferred from homology"/>
<dbReference type="GO" id="GO:0051539">
    <property type="term" value="F:4 iron, 4 sulfur cluster binding"/>
    <property type="evidence" value="ECO:0007669"/>
    <property type="project" value="UniProtKB-UniRule"/>
</dbReference>
<evidence type="ECO:0000259" key="10">
    <source>
        <dbReference type="PROSITE" id="PS51918"/>
    </source>
</evidence>
<evidence type="ECO:0000256" key="2">
    <source>
        <dbReference type="ARBA" id="ARBA00022490"/>
    </source>
</evidence>
<dbReference type="Gene3D" id="3.20.20.70">
    <property type="entry name" value="Aldolase class I"/>
    <property type="match status" value="1"/>
</dbReference>
<dbReference type="AlphaFoldDB" id="A0A9D1XUM6"/>
<feature type="binding site" evidence="9">
    <location>
        <position position="42"/>
    </location>
    <ligand>
        <name>[4Fe-4S] cluster</name>
        <dbReference type="ChEBI" id="CHEBI:49883"/>
        <label>1</label>
    </ligand>
</feature>
<dbReference type="GO" id="GO:0005737">
    <property type="term" value="C:cytoplasm"/>
    <property type="evidence" value="ECO:0007669"/>
    <property type="project" value="UniProtKB-SubCell"/>
</dbReference>
<feature type="binding site" evidence="9">
    <location>
        <position position="37"/>
    </location>
    <ligand>
        <name>[4Fe-4S] cluster</name>
        <dbReference type="ChEBI" id="CHEBI:49883"/>
        <label>1</label>
    </ligand>
</feature>
<dbReference type="PIRSF" id="PIRSF005963">
    <property type="entry name" value="Lipoyl_synth"/>
    <property type="match status" value="1"/>
</dbReference>
<dbReference type="Pfam" id="PF04055">
    <property type="entry name" value="Radical_SAM"/>
    <property type="match status" value="1"/>
</dbReference>
<feature type="binding site" evidence="9">
    <location>
        <position position="67"/>
    </location>
    <ligand>
        <name>[4Fe-4S] cluster</name>
        <dbReference type="ChEBI" id="CHEBI:49883"/>
        <label>2</label>
        <note>4Fe-4S-S-AdoMet</note>
    </ligand>
</feature>
<keyword evidence="3 9" id="KW-0808">Transferase</keyword>
<feature type="binding site" evidence="9">
    <location>
        <position position="274"/>
    </location>
    <ligand>
        <name>[4Fe-4S] cluster</name>
        <dbReference type="ChEBI" id="CHEBI:49883"/>
        <label>1</label>
    </ligand>
</feature>
<comment type="cofactor">
    <cofactor evidence="9">
        <name>[4Fe-4S] cluster</name>
        <dbReference type="ChEBI" id="CHEBI:49883"/>
    </cofactor>
    <text evidence="9">Binds 2 [4Fe-4S] clusters per subunit. One cluster is coordinated with 3 cysteines and an exchangeable S-adenosyl-L-methionine.</text>
</comment>
<evidence type="ECO:0000256" key="7">
    <source>
        <dbReference type="ARBA" id="ARBA00023014"/>
    </source>
</evidence>
<dbReference type="InterPro" id="IPR006638">
    <property type="entry name" value="Elp3/MiaA/NifB-like_rSAM"/>
</dbReference>
<comment type="similarity">
    <text evidence="9">Belongs to the radical SAM superfamily. Lipoyl synthase family.</text>
</comment>
<feature type="binding site" evidence="9">
    <location>
        <position position="70"/>
    </location>
    <ligand>
        <name>[4Fe-4S] cluster</name>
        <dbReference type="ChEBI" id="CHEBI:49883"/>
        <label>2</label>
        <note>4Fe-4S-S-AdoMet</note>
    </ligand>
</feature>
<evidence type="ECO:0000256" key="5">
    <source>
        <dbReference type="ARBA" id="ARBA00022723"/>
    </source>
</evidence>
<feature type="binding site" evidence="9">
    <location>
        <position position="63"/>
    </location>
    <ligand>
        <name>[4Fe-4S] cluster</name>
        <dbReference type="ChEBI" id="CHEBI:49883"/>
        <label>2</label>
        <note>4Fe-4S-S-AdoMet</note>
    </ligand>
</feature>
<dbReference type="SUPFAM" id="SSF102114">
    <property type="entry name" value="Radical SAM enzymes"/>
    <property type="match status" value="1"/>
</dbReference>
<dbReference type="FunFam" id="3.20.20.70:FF:000040">
    <property type="entry name" value="Lipoyl synthase"/>
    <property type="match status" value="1"/>
</dbReference>
<dbReference type="InterPro" id="IPR058240">
    <property type="entry name" value="rSAM_sf"/>
</dbReference>
<comment type="catalytic activity">
    <reaction evidence="8 9">
        <text>[[Fe-S] cluster scaffold protein carrying a second [4Fe-4S](2+) cluster] + N(6)-octanoyl-L-lysyl-[protein] + 2 oxidized [2Fe-2S]-[ferredoxin] + 2 S-adenosyl-L-methionine + 4 H(+) = [[Fe-S] cluster scaffold protein] + N(6)-[(R)-dihydrolipoyl]-L-lysyl-[protein] + 4 Fe(3+) + 2 hydrogen sulfide + 2 5'-deoxyadenosine + 2 L-methionine + 2 reduced [2Fe-2S]-[ferredoxin]</text>
        <dbReference type="Rhea" id="RHEA:16585"/>
        <dbReference type="Rhea" id="RHEA-COMP:9928"/>
        <dbReference type="Rhea" id="RHEA-COMP:10000"/>
        <dbReference type="Rhea" id="RHEA-COMP:10001"/>
        <dbReference type="Rhea" id="RHEA-COMP:10475"/>
        <dbReference type="Rhea" id="RHEA-COMP:14568"/>
        <dbReference type="Rhea" id="RHEA-COMP:14569"/>
        <dbReference type="ChEBI" id="CHEBI:15378"/>
        <dbReference type="ChEBI" id="CHEBI:17319"/>
        <dbReference type="ChEBI" id="CHEBI:29034"/>
        <dbReference type="ChEBI" id="CHEBI:29919"/>
        <dbReference type="ChEBI" id="CHEBI:33722"/>
        <dbReference type="ChEBI" id="CHEBI:33737"/>
        <dbReference type="ChEBI" id="CHEBI:33738"/>
        <dbReference type="ChEBI" id="CHEBI:57844"/>
        <dbReference type="ChEBI" id="CHEBI:59789"/>
        <dbReference type="ChEBI" id="CHEBI:78809"/>
        <dbReference type="ChEBI" id="CHEBI:83100"/>
        <dbReference type="EC" id="2.8.1.8"/>
    </reaction>
</comment>
<comment type="subcellular location">
    <subcellularLocation>
        <location evidence="9">Cytoplasm</location>
    </subcellularLocation>
</comment>
<dbReference type="CDD" id="cd01335">
    <property type="entry name" value="Radical_SAM"/>
    <property type="match status" value="1"/>
</dbReference>
<accession>A0A9D1XUM6</accession>